<dbReference type="OrthoDB" id="653763at2"/>
<name>A0A5C7A1G7_9GAMM</name>
<reference evidence="2 3" key="1">
    <citation type="submission" date="2019-08" db="EMBL/GenBank/DDBJ databases">
        <title>Genome sequence of Psychrobacter frigidicola ACAM304 (type strain).</title>
        <authorList>
            <person name="Bowman J.P."/>
        </authorList>
    </citation>
    <scope>NUCLEOTIDE SEQUENCE [LARGE SCALE GENOMIC DNA]</scope>
    <source>
        <strain evidence="2 3">ACAM 304</strain>
    </source>
</reference>
<gene>
    <name evidence="2" type="ORF">ES754_11300</name>
</gene>
<feature type="transmembrane region" description="Helical" evidence="1">
    <location>
        <begin position="252"/>
        <end position="280"/>
    </location>
</feature>
<accession>A0A5C7A1G7</accession>
<feature type="transmembrane region" description="Helical" evidence="1">
    <location>
        <begin position="292"/>
        <end position="314"/>
    </location>
</feature>
<dbReference type="Pfam" id="PF05684">
    <property type="entry name" value="DUF819"/>
    <property type="match status" value="1"/>
</dbReference>
<feature type="transmembrane region" description="Helical" evidence="1">
    <location>
        <begin position="221"/>
        <end position="246"/>
    </location>
</feature>
<evidence type="ECO:0000313" key="3">
    <source>
        <dbReference type="Proteomes" id="UP000321903"/>
    </source>
</evidence>
<feature type="transmembrane region" description="Helical" evidence="1">
    <location>
        <begin position="62"/>
        <end position="80"/>
    </location>
</feature>
<feature type="transmembrane region" description="Helical" evidence="1">
    <location>
        <begin position="12"/>
        <end position="27"/>
    </location>
</feature>
<dbReference type="Proteomes" id="UP000321903">
    <property type="component" value="Unassembled WGS sequence"/>
</dbReference>
<organism evidence="2 3">
    <name type="scientific">Psychrobacter frigidicola</name>
    <dbReference type="NCBI Taxonomy" id="45611"/>
    <lineage>
        <taxon>Bacteria</taxon>
        <taxon>Pseudomonadati</taxon>
        <taxon>Pseudomonadota</taxon>
        <taxon>Gammaproteobacteria</taxon>
        <taxon>Moraxellales</taxon>
        <taxon>Moraxellaceae</taxon>
        <taxon>Psychrobacter</taxon>
    </lineage>
</organism>
<dbReference type="RefSeq" id="WP_147224377.1">
    <property type="nucleotide sequence ID" value="NZ_CAJGYY010000001.1"/>
</dbReference>
<feature type="transmembrane region" description="Helical" evidence="1">
    <location>
        <begin position="349"/>
        <end position="369"/>
    </location>
</feature>
<dbReference type="PANTHER" id="PTHR34289:SF8">
    <property type="entry name" value="DUF819 DOMAIN-CONTAINING PROTEIN"/>
    <property type="match status" value="1"/>
</dbReference>
<dbReference type="EMBL" id="VORZ01000004">
    <property type="protein sequence ID" value="TXD96280.1"/>
    <property type="molecule type" value="Genomic_DNA"/>
</dbReference>
<sequence length="406" mass="43966">METLIQADDHLALWTFVMVAATSAIFIEQRYKWASKIPGAVIALLIAIAASNLKIIPIDAPTYDIVWGYIVPLAIPLLLFKTNIQSLVKESWKLLLLFLMSSMATMIGAVIAFMALRHYIPELDKISGMISASYSGGGVNYAAMSAKLAPSESINAATIVADNMMMAFYFLILIGLAGIPLIRRIWGSPHTDAIEKNPEMLNSRTLSEAFWKPNLISLKDIAICLAASMLIVLISFKLSAFLQALLGTSDNIIVGLIISLITDKYLLLTTITFVIVSIFKNSFEKLNGSQELGTYCIYLFFVVIGIPASISLIVTQAPLLFVFVFIIAMVNLAITMGVGKLFKFSVEEVVLACNANIGGPTTAAALAISKGWTNLVGPILVIGTVGYVIGNYVGTIIYFIVTQIGM</sequence>
<dbReference type="InterPro" id="IPR008537">
    <property type="entry name" value="DUF819"/>
</dbReference>
<keyword evidence="1" id="KW-1133">Transmembrane helix</keyword>
<feature type="transmembrane region" description="Helical" evidence="1">
    <location>
        <begin position="166"/>
        <end position="186"/>
    </location>
</feature>
<keyword evidence="1" id="KW-0472">Membrane</keyword>
<evidence type="ECO:0000256" key="1">
    <source>
        <dbReference type="SAM" id="Phobius"/>
    </source>
</evidence>
<evidence type="ECO:0000313" key="2">
    <source>
        <dbReference type="EMBL" id="TXD96280.1"/>
    </source>
</evidence>
<dbReference type="PANTHER" id="PTHR34289">
    <property type="entry name" value="PROTEIN, PUTATIVE (DUF819)-RELATED"/>
    <property type="match status" value="1"/>
</dbReference>
<keyword evidence="1" id="KW-0812">Transmembrane</keyword>
<proteinExistence type="predicted"/>
<dbReference type="AlphaFoldDB" id="A0A5C7A1G7"/>
<comment type="caution">
    <text evidence="2">The sequence shown here is derived from an EMBL/GenBank/DDBJ whole genome shotgun (WGS) entry which is preliminary data.</text>
</comment>
<feature type="transmembrane region" description="Helical" evidence="1">
    <location>
        <begin position="320"/>
        <end position="342"/>
    </location>
</feature>
<feature type="transmembrane region" description="Helical" evidence="1">
    <location>
        <begin position="92"/>
        <end position="116"/>
    </location>
</feature>
<keyword evidence="3" id="KW-1185">Reference proteome</keyword>
<feature type="transmembrane region" description="Helical" evidence="1">
    <location>
        <begin position="39"/>
        <end position="56"/>
    </location>
</feature>
<feature type="transmembrane region" description="Helical" evidence="1">
    <location>
        <begin position="375"/>
        <end position="401"/>
    </location>
</feature>
<protein>
    <submittedName>
        <fullName evidence="2">DUF819 domain-containing protein</fullName>
    </submittedName>
</protein>